<dbReference type="Pfam" id="PF00578">
    <property type="entry name" value="AhpC-TSA"/>
    <property type="match status" value="1"/>
</dbReference>
<dbReference type="Proteomes" id="UP000309872">
    <property type="component" value="Unassembled WGS sequence"/>
</dbReference>
<feature type="signal peptide" evidence="5">
    <location>
        <begin position="1"/>
        <end position="25"/>
    </location>
</feature>
<feature type="chain" id="PRO_5020369681" evidence="5">
    <location>
        <begin position="26"/>
        <end position="362"/>
    </location>
</feature>
<evidence type="ECO:0000256" key="3">
    <source>
        <dbReference type="ARBA" id="ARBA00023157"/>
    </source>
</evidence>
<organism evidence="7 8">
    <name type="scientific">Sphingobacterium alkalisoli</name>
    <dbReference type="NCBI Taxonomy" id="1874115"/>
    <lineage>
        <taxon>Bacteria</taxon>
        <taxon>Pseudomonadati</taxon>
        <taxon>Bacteroidota</taxon>
        <taxon>Sphingobacteriia</taxon>
        <taxon>Sphingobacteriales</taxon>
        <taxon>Sphingobacteriaceae</taxon>
        <taxon>Sphingobacterium</taxon>
    </lineage>
</organism>
<comment type="caution">
    <text evidence="7">The sequence shown here is derived from an EMBL/GenBank/DDBJ whole genome shotgun (WGS) entry which is preliminary data.</text>
</comment>
<dbReference type="PROSITE" id="PS51352">
    <property type="entry name" value="THIOREDOXIN_2"/>
    <property type="match status" value="1"/>
</dbReference>
<dbReference type="RefSeq" id="WP_136820869.1">
    <property type="nucleotide sequence ID" value="NZ_BMJX01000003.1"/>
</dbReference>
<evidence type="ECO:0000313" key="7">
    <source>
        <dbReference type="EMBL" id="TJY65740.1"/>
    </source>
</evidence>
<name>A0A4U0H2C3_9SPHI</name>
<comment type="subcellular location">
    <subcellularLocation>
        <location evidence="1">Cell envelope</location>
    </subcellularLocation>
</comment>
<dbReference type="GO" id="GO:0016209">
    <property type="term" value="F:antioxidant activity"/>
    <property type="evidence" value="ECO:0007669"/>
    <property type="project" value="InterPro"/>
</dbReference>
<keyword evidence="4" id="KW-0676">Redox-active center</keyword>
<evidence type="ECO:0000256" key="2">
    <source>
        <dbReference type="ARBA" id="ARBA00022748"/>
    </source>
</evidence>
<dbReference type="GO" id="GO:0016491">
    <property type="term" value="F:oxidoreductase activity"/>
    <property type="evidence" value="ECO:0007669"/>
    <property type="project" value="InterPro"/>
</dbReference>
<keyword evidence="2" id="KW-0201">Cytochrome c-type biogenesis</keyword>
<dbReference type="InterPro" id="IPR050553">
    <property type="entry name" value="Thioredoxin_ResA/DsbE_sf"/>
</dbReference>
<accession>A0A4U0H2C3</accession>
<proteinExistence type="predicted"/>
<dbReference type="SUPFAM" id="SSF52833">
    <property type="entry name" value="Thioredoxin-like"/>
    <property type="match status" value="1"/>
</dbReference>
<dbReference type="GO" id="GO:0030313">
    <property type="term" value="C:cell envelope"/>
    <property type="evidence" value="ECO:0007669"/>
    <property type="project" value="UniProtKB-SubCell"/>
</dbReference>
<dbReference type="Pfam" id="PF14289">
    <property type="entry name" value="DUF4369"/>
    <property type="match status" value="1"/>
</dbReference>
<evidence type="ECO:0000259" key="6">
    <source>
        <dbReference type="PROSITE" id="PS51352"/>
    </source>
</evidence>
<evidence type="ECO:0000256" key="1">
    <source>
        <dbReference type="ARBA" id="ARBA00004196"/>
    </source>
</evidence>
<gene>
    <name evidence="7" type="ORF">FAZ19_11495</name>
</gene>
<protein>
    <submittedName>
        <fullName evidence="7">AhpC/TSA family protein</fullName>
    </submittedName>
</protein>
<dbReference type="GO" id="GO:0017004">
    <property type="term" value="P:cytochrome complex assembly"/>
    <property type="evidence" value="ECO:0007669"/>
    <property type="project" value="UniProtKB-KW"/>
</dbReference>
<dbReference type="InterPro" id="IPR000866">
    <property type="entry name" value="AhpC/TSA"/>
</dbReference>
<keyword evidence="5" id="KW-0732">Signal</keyword>
<dbReference type="PANTHER" id="PTHR42852:SF6">
    <property type="entry name" value="THIOL:DISULFIDE INTERCHANGE PROTEIN DSBE"/>
    <property type="match status" value="1"/>
</dbReference>
<evidence type="ECO:0000256" key="4">
    <source>
        <dbReference type="ARBA" id="ARBA00023284"/>
    </source>
</evidence>
<dbReference type="OrthoDB" id="750178at2"/>
<keyword evidence="3" id="KW-1015">Disulfide bond</keyword>
<dbReference type="AlphaFoldDB" id="A0A4U0H2C3"/>
<sequence length="362" mass="40671">MHKSKNLKTLYVLCVSLFVLHTAVAQETFHLKGDISSPAMEGSAVLLAYHNGKTFKHDTTRVREGHFELKGNVDKPVKVLLFVGYSKEEEAKTKKRGESTQFYLDAGITTIKGERVETATIKGAAVQHDFSILQQSLNAVGLTDNDIKEERFAAKRDSVYLDFLASYPNSQVSFDLMKQIARPNLLSQRYEEMSQIYTNMAPVWRDSEDGQRVSRLLLGAKKLGLGKDAIDFTMNDVSGKPVSLSDFRGQYVLLDFWASWCIPCRAENPHLVEAFEKFKDKNFTILGVSLDKESGKQQWIDAIEKDGLPWIHVSDLKGFDNAAAQSYDVQSIPINYLIDPKGKIVAVGLRGDQLMKKLENIL</sequence>
<dbReference type="CDD" id="cd02966">
    <property type="entry name" value="TlpA_like_family"/>
    <property type="match status" value="1"/>
</dbReference>
<dbReference type="Gene3D" id="3.40.30.10">
    <property type="entry name" value="Glutaredoxin"/>
    <property type="match status" value="1"/>
</dbReference>
<dbReference type="InterPro" id="IPR036249">
    <property type="entry name" value="Thioredoxin-like_sf"/>
</dbReference>
<dbReference type="InterPro" id="IPR013766">
    <property type="entry name" value="Thioredoxin_domain"/>
</dbReference>
<keyword evidence="8" id="KW-1185">Reference proteome</keyword>
<evidence type="ECO:0000313" key="8">
    <source>
        <dbReference type="Proteomes" id="UP000309872"/>
    </source>
</evidence>
<dbReference type="EMBL" id="SUKA01000003">
    <property type="protein sequence ID" value="TJY65740.1"/>
    <property type="molecule type" value="Genomic_DNA"/>
</dbReference>
<dbReference type="PANTHER" id="PTHR42852">
    <property type="entry name" value="THIOL:DISULFIDE INTERCHANGE PROTEIN DSBE"/>
    <property type="match status" value="1"/>
</dbReference>
<reference evidence="7 8" key="1">
    <citation type="submission" date="2019-04" db="EMBL/GenBank/DDBJ databases">
        <title>Sphingobacterium olei sp. nov., isolated from oil-contaminated soil.</title>
        <authorList>
            <person name="Liu B."/>
        </authorList>
    </citation>
    <scope>NUCLEOTIDE SEQUENCE [LARGE SCALE GENOMIC DNA]</scope>
    <source>
        <strain evidence="7 8">Y3L14</strain>
    </source>
</reference>
<evidence type="ECO:0000256" key="5">
    <source>
        <dbReference type="SAM" id="SignalP"/>
    </source>
</evidence>
<dbReference type="InterPro" id="IPR025380">
    <property type="entry name" value="DUF4369"/>
</dbReference>
<feature type="domain" description="Thioredoxin" evidence="6">
    <location>
        <begin position="223"/>
        <end position="362"/>
    </location>
</feature>